<name>A0A072USK5_MEDTR</name>
<evidence type="ECO:0000256" key="1">
    <source>
        <dbReference type="SAM" id="MobiDB-lite"/>
    </source>
</evidence>
<evidence type="ECO:0000313" key="4">
    <source>
        <dbReference type="Proteomes" id="UP000002051"/>
    </source>
</evidence>
<reference evidence="3" key="3">
    <citation type="submission" date="2015-04" db="UniProtKB">
        <authorList>
            <consortium name="EnsemblPlants"/>
        </authorList>
    </citation>
    <scope>IDENTIFICATION</scope>
    <source>
        <strain evidence="3">cv. Jemalong A17</strain>
    </source>
</reference>
<evidence type="ECO:0000313" key="2">
    <source>
        <dbReference type="EMBL" id="KEH32316.1"/>
    </source>
</evidence>
<dbReference type="EnsemblPlants" id="KEH32316">
    <property type="protein sequence ID" value="KEH32316"/>
    <property type="gene ID" value="MTR_4g120490"/>
</dbReference>
<evidence type="ECO:0000313" key="3">
    <source>
        <dbReference type="EnsemblPlants" id="KEH32316"/>
    </source>
</evidence>
<proteinExistence type="predicted"/>
<accession>A0A072USK5</accession>
<dbReference type="STRING" id="3880.A0A072USK5"/>
<sequence>MSSMSQVIDFSVNEICFPIQPDNFKSRSAQTGVAPPEMDDETISRIVTEISDLRETHHTENPQPLSEQSLSSLQTLLNHSQPLDPLYDAVSPSHLIPPIDTTMDSSPPPHSLLASHVFISFLPKRPRFHSLHYSLLSLIPSLPPS</sequence>
<gene>
    <name evidence="2" type="ordered locus">MTR_4g120490</name>
</gene>
<organism evidence="2 4">
    <name type="scientific">Medicago truncatula</name>
    <name type="common">Barrel medic</name>
    <name type="synonym">Medicago tribuloides</name>
    <dbReference type="NCBI Taxonomy" id="3880"/>
    <lineage>
        <taxon>Eukaryota</taxon>
        <taxon>Viridiplantae</taxon>
        <taxon>Streptophyta</taxon>
        <taxon>Embryophyta</taxon>
        <taxon>Tracheophyta</taxon>
        <taxon>Spermatophyta</taxon>
        <taxon>Magnoliopsida</taxon>
        <taxon>eudicotyledons</taxon>
        <taxon>Gunneridae</taxon>
        <taxon>Pentapetalae</taxon>
        <taxon>rosids</taxon>
        <taxon>fabids</taxon>
        <taxon>Fabales</taxon>
        <taxon>Fabaceae</taxon>
        <taxon>Papilionoideae</taxon>
        <taxon>50 kb inversion clade</taxon>
        <taxon>NPAAA clade</taxon>
        <taxon>Hologalegina</taxon>
        <taxon>IRL clade</taxon>
        <taxon>Trifolieae</taxon>
        <taxon>Medicago</taxon>
    </lineage>
</organism>
<dbReference type="EMBL" id="CM001220">
    <property type="protein sequence ID" value="KEH32316.1"/>
    <property type="molecule type" value="Genomic_DNA"/>
</dbReference>
<protein>
    <submittedName>
        <fullName evidence="2 3">Uncharacterized protein</fullName>
    </submittedName>
</protein>
<feature type="compositionally biased region" description="Low complexity" evidence="1">
    <location>
        <begin position="63"/>
        <end position="74"/>
    </location>
</feature>
<dbReference type="Proteomes" id="UP000002051">
    <property type="component" value="Chromosome 4"/>
</dbReference>
<reference evidence="2 4" key="1">
    <citation type="journal article" date="2011" name="Nature">
        <title>The Medicago genome provides insight into the evolution of rhizobial symbioses.</title>
        <authorList>
            <person name="Young N.D."/>
            <person name="Debelle F."/>
            <person name="Oldroyd G.E."/>
            <person name="Geurts R."/>
            <person name="Cannon S.B."/>
            <person name="Udvardi M.K."/>
            <person name="Benedito V.A."/>
            <person name="Mayer K.F."/>
            <person name="Gouzy J."/>
            <person name="Schoof H."/>
            <person name="Van de Peer Y."/>
            <person name="Proost S."/>
            <person name="Cook D.R."/>
            <person name="Meyers B.C."/>
            <person name="Spannagl M."/>
            <person name="Cheung F."/>
            <person name="De Mita S."/>
            <person name="Krishnakumar V."/>
            <person name="Gundlach H."/>
            <person name="Zhou S."/>
            <person name="Mudge J."/>
            <person name="Bharti A.K."/>
            <person name="Murray J.D."/>
            <person name="Naoumkina M.A."/>
            <person name="Rosen B."/>
            <person name="Silverstein K.A."/>
            <person name="Tang H."/>
            <person name="Rombauts S."/>
            <person name="Zhao P.X."/>
            <person name="Zhou P."/>
            <person name="Barbe V."/>
            <person name="Bardou P."/>
            <person name="Bechner M."/>
            <person name="Bellec A."/>
            <person name="Berger A."/>
            <person name="Berges H."/>
            <person name="Bidwell S."/>
            <person name="Bisseling T."/>
            <person name="Choisne N."/>
            <person name="Couloux A."/>
            <person name="Denny R."/>
            <person name="Deshpande S."/>
            <person name="Dai X."/>
            <person name="Doyle J.J."/>
            <person name="Dudez A.M."/>
            <person name="Farmer A.D."/>
            <person name="Fouteau S."/>
            <person name="Franken C."/>
            <person name="Gibelin C."/>
            <person name="Gish J."/>
            <person name="Goldstein S."/>
            <person name="Gonzalez A.J."/>
            <person name="Green P.J."/>
            <person name="Hallab A."/>
            <person name="Hartog M."/>
            <person name="Hua A."/>
            <person name="Humphray S.J."/>
            <person name="Jeong D.H."/>
            <person name="Jing Y."/>
            <person name="Jocker A."/>
            <person name="Kenton S.M."/>
            <person name="Kim D.J."/>
            <person name="Klee K."/>
            <person name="Lai H."/>
            <person name="Lang C."/>
            <person name="Lin S."/>
            <person name="Macmil S.L."/>
            <person name="Magdelenat G."/>
            <person name="Matthews L."/>
            <person name="McCorrison J."/>
            <person name="Monaghan E.L."/>
            <person name="Mun J.H."/>
            <person name="Najar F.Z."/>
            <person name="Nicholson C."/>
            <person name="Noirot C."/>
            <person name="O'Bleness M."/>
            <person name="Paule C.R."/>
            <person name="Poulain J."/>
            <person name="Prion F."/>
            <person name="Qin B."/>
            <person name="Qu C."/>
            <person name="Retzel E.F."/>
            <person name="Riddle C."/>
            <person name="Sallet E."/>
            <person name="Samain S."/>
            <person name="Samson N."/>
            <person name="Sanders I."/>
            <person name="Saurat O."/>
            <person name="Scarpelli C."/>
            <person name="Schiex T."/>
            <person name="Segurens B."/>
            <person name="Severin A.J."/>
            <person name="Sherrier D.J."/>
            <person name="Shi R."/>
            <person name="Sims S."/>
            <person name="Singer S.R."/>
            <person name="Sinharoy S."/>
            <person name="Sterck L."/>
            <person name="Viollet A."/>
            <person name="Wang B.B."/>
            <person name="Wang K."/>
            <person name="Wang M."/>
            <person name="Wang X."/>
            <person name="Warfsmann J."/>
            <person name="Weissenbach J."/>
            <person name="White D.D."/>
            <person name="White J.D."/>
            <person name="Wiley G.B."/>
            <person name="Wincker P."/>
            <person name="Xing Y."/>
            <person name="Yang L."/>
            <person name="Yao Z."/>
            <person name="Ying F."/>
            <person name="Zhai J."/>
            <person name="Zhou L."/>
            <person name="Zuber A."/>
            <person name="Denarie J."/>
            <person name="Dixon R.A."/>
            <person name="May G.D."/>
            <person name="Schwartz D.C."/>
            <person name="Rogers J."/>
            <person name="Quetier F."/>
            <person name="Town C.D."/>
            <person name="Roe B.A."/>
        </authorList>
    </citation>
    <scope>NUCLEOTIDE SEQUENCE [LARGE SCALE GENOMIC DNA]</scope>
    <source>
        <strain evidence="2">A17</strain>
        <strain evidence="3 4">cv. Jemalong A17</strain>
    </source>
</reference>
<keyword evidence="4" id="KW-1185">Reference proteome</keyword>
<feature type="region of interest" description="Disordered" evidence="1">
    <location>
        <begin position="54"/>
        <end position="74"/>
    </location>
</feature>
<reference evidence="2 4" key="2">
    <citation type="journal article" date="2014" name="BMC Genomics">
        <title>An improved genome release (version Mt4.0) for the model legume Medicago truncatula.</title>
        <authorList>
            <person name="Tang H."/>
            <person name="Krishnakumar V."/>
            <person name="Bidwell S."/>
            <person name="Rosen B."/>
            <person name="Chan A."/>
            <person name="Zhou S."/>
            <person name="Gentzbittel L."/>
            <person name="Childs K.L."/>
            <person name="Yandell M."/>
            <person name="Gundlach H."/>
            <person name="Mayer K.F."/>
            <person name="Schwartz D.C."/>
            <person name="Town C.D."/>
        </authorList>
    </citation>
    <scope>GENOME REANNOTATION</scope>
    <source>
        <strain evidence="2">A17</strain>
        <strain evidence="3 4">cv. Jemalong A17</strain>
    </source>
</reference>
<dbReference type="HOGENOM" id="CLU_1789786_0_0_1"/>
<dbReference type="AlphaFoldDB" id="A0A072USK5"/>